<dbReference type="EMBL" id="CAKXAJ010007552">
    <property type="protein sequence ID" value="CAH2210476.1"/>
    <property type="molecule type" value="Genomic_DNA"/>
</dbReference>
<evidence type="ECO:0000313" key="3">
    <source>
        <dbReference type="Proteomes" id="UP000838756"/>
    </source>
</evidence>
<gene>
    <name evidence="2" type="primary">jg20567</name>
    <name evidence="2" type="ORF">PAEG_LOCUS2381</name>
</gene>
<reference evidence="2" key="1">
    <citation type="submission" date="2022-03" db="EMBL/GenBank/DDBJ databases">
        <authorList>
            <person name="Lindestad O."/>
        </authorList>
    </citation>
    <scope>NUCLEOTIDE SEQUENCE</scope>
</reference>
<organism evidence="2 3">
    <name type="scientific">Pararge aegeria aegeria</name>
    <dbReference type="NCBI Taxonomy" id="348720"/>
    <lineage>
        <taxon>Eukaryota</taxon>
        <taxon>Metazoa</taxon>
        <taxon>Ecdysozoa</taxon>
        <taxon>Arthropoda</taxon>
        <taxon>Hexapoda</taxon>
        <taxon>Insecta</taxon>
        <taxon>Pterygota</taxon>
        <taxon>Neoptera</taxon>
        <taxon>Endopterygota</taxon>
        <taxon>Lepidoptera</taxon>
        <taxon>Glossata</taxon>
        <taxon>Ditrysia</taxon>
        <taxon>Papilionoidea</taxon>
        <taxon>Nymphalidae</taxon>
        <taxon>Satyrinae</taxon>
        <taxon>Satyrini</taxon>
        <taxon>Parargina</taxon>
        <taxon>Pararge</taxon>
    </lineage>
</organism>
<proteinExistence type="predicted"/>
<dbReference type="AlphaFoldDB" id="A0A8S4QLQ4"/>
<comment type="caution">
    <text evidence="2">The sequence shown here is derived from an EMBL/GenBank/DDBJ whole genome shotgun (WGS) entry which is preliminary data.</text>
</comment>
<name>A0A8S4QLQ4_9NEOP</name>
<sequence>MRVDVSEQQMAGGLNSDRMLRLLSSAPRPPPAPSSQRSTGPGRHIIAIVVVSTKPTTDVNMLFYFSAGPMEFICVN</sequence>
<dbReference type="Proteomes" id="UP000838756">
    <property type="component" value="Unassembled WGS sequence"/>
</dbReference>
<evidence type="ECO:0000313" key="2">
    <source>
        <dbReference type="EMBL" id="CAH2210476.1"/>
    </source>
</evidence>
<keyword evidence="3" id="KW-1185">Reference proteome</keyword>
<evidence type="ECO:0000256" key="1">
    <source>
        <dbReference type="SAM" id="MobiDB-lite"/>
    </source>
</evidence>
<feature type="region of interest" description="Disordered" evidence="1">
    <location>
        <begin position="1"/>
        <end position="41"/>
    </location>
</feature>
<accession>A0A8S4QLQ4</accession>
<protein>
    <submittedName>
        <fullName evidence="2">Jg20567 protein</fullName>
    </submittedName>
</protein>